<dbReference type="PANTHER" id="PTHR47829:SF1">
    <property type="entry name" value="HAD FAMILY PHOSPHATASE"/>
    <property type="match status" value="1"/>
</dbReference>
<dbReference type="AlphaFoldDB" id="R4YYI4"/>
<feature type="domain" description="Aminoglycoside phosphotransferase" evidence="1">
    <location>
        <begin position="30"/>
        <end position="274"/>
    </location>
</feature>
<dbReference type="Gene3D" id="3.30.200.20">
    <property type="entry name" value="Phosphorylase Kinase, domain 1"/>
    <property type="match status" value="1"/>
</dbReference>
<comment type="caution">
    <text evidence="2">The sequence shown here is derived from an EMBL/GenBank/DDBJ whole genome shotgun (WGS) entry which is preliminary data.</text>
</comment>
<gene>
    <name evidence="2" type="ORF">BN381_10252</name>
</gene>
<organism evidence="2 3">
    <name type="scientific">Candidatus Neomicrothrix parvicella RN1</name>
    <dbReference type="NCBI Taxonomy" id="1229780"/>
    <lineage>
        <taxon>Bacteria</taxon>
        <taxon>Bacillati</taxon>
        <taxon>Actinomycetota</taxon>
        <taxon>Acidimicrobiia</taxon>
        <taxon>Acidimicrobiales</taxon>
        <taxon>Microthrixaceae</taxon>
        <taxon>Candidatus Neomicrothrix</taxon>
    </lineage>
</organism>
<proteinExistence type="predicted"/>
<dbReference type="Gene3D" id="3.90.1200.10">
    <property type="match status" value="1"/>
</dbReference>
<dbReference type="Pfam" id="PF01636">
    <property type="entry name" value="APH"/>
    <property type="match status" value="1"/>
</dbReference>
<dbReference type="InterPro" id="IPR002575">
    <property type="entry name" value="Aminoglycoside_PTrfase"/>
</dbReference>
<protein>
    <recommendedName>
        <fullName evidence="1">Aminoglycoside phosphotransferase domain-containing protein</fullName>
    </recommendedName>
</protein>
<keyword evidence="3" id="KW-1185">Reference proteome</keyword>
<dbReference type="CDD" id="cd05154">
    <property type="entry name" value="ACAD10_11_N-like"/>
    <property type="match status" value="1"/>
</dbReference>
<dbReference type="SUPFAM" id="SSF56112">
    <property type="entry name" value="Protein kinase-like (PK-like)"/>
    <property type="match status" value="1"/>
</dbReference>
<dbReference type="Proteomes" id="UP000018291">
    <property type="component" value="Unassembled WGS sequence"/>
</dbReference>
<evidence type="ECO:0000313" key="2">
    <source>
        <dbReference type="EMBL" id="CCM62021.1"/>
    </source>
</evidence>
<dbReference type="eggNOG" id="COG3173">
    <property type="taxonomic scope" value="Bacteria"/>
</dbReference>
<dbReference type="InterPro" id="IPR052898">
    <property type="entry name" value="ACAD10-like"/>
</dbReference>
<sequence length="348" mass="37595">MSDLPEGINADAVGAWMAEHIDTLAPPLTYTLIAGGHSNLTYSVTDTAGGHWVLRRPPLGQVLATAHDMAREHTIISALGPTDVPVPSVVGLCTDESINDAPFYVMDFVDGVVVRDESIASDLTPEQRARAGSSLIEVLHTIHTVDIDAVGLGDLGRKEDYLTRQLKRWNRQYEQSCTQVDEGTLPDLGTLHDLLAQSVPPQQRSSIVHGDYRLDNTMLGSDGSVVAVLDWEICTLGDPLADLGMLMCYWPDSGDAAAMPQLATVSLPGFPRRADLLNAYKKLSDLDLSGIDYYVAFGYWKLGCIIAGVYARYSGGAMGDAGRQGAEGFRTMIEGIVELAYDALEHDT</sequence>
<dbReference type="RefSeq" id="WP_012223017.1">
    <property type="nucleotide sequence ID" value="NZ_HG422565.1"/>
</dbReference>
<name>R4YYI4_9ACTN</name>
<dbReference type="OrthoDB" id="3806873at2"/>
<dbReference type="PANTHER" id="PTHR47829">
    <property type="entry name" value="HYDROLASE, PUTATIVE (AFU_ORTHOLOGUE AFUA_1G12880)-RELATED"/>
    <property type="match status" value="1"/>
</dbReference>
<dbReference type="EMBL" id="CANL01000001">
    <property type="protein sequence ID" value="CCM62021.1"/>
    <property type="molecule type" value="Genomic_DNA"/>
</dbReference>
<reference evidence="2 3" key="1">
    <citation type="journal article" date="2013" name="ISME J.">
        <title>Metabolic model for the filamentous 'Candidatus Microthrix parvicella' based on genomic and metagenomic analyses.</title>
        <authorList>
            <person name="Jon McIlroy S."/>
            <person name="Kristiansen R."/>
            <person name="Albertsen M."/>
            <person name="Michael Karst S."/>
            <person name="Rossetti S."/>
            <person name="Lund Nielsen J."/>
            <person name="Tandoi V."/>
            <person name="James Seviour R."/>
            <person name="Nielsen P.H."/>
        </authorList>
    </citation>
    <scope>NUCLEOTIDE SEQUENCE [LARGE SCALE GENOMIC DNA]</scope>
    <source>
        <strain evidence="2 3">RN1</strain>
    </source>
</reference>
<evidence type="ECO:0000313" key="3">
    <source>
        <dbReference type="Proteomes" id="UP000018291"/>
    </source>
</evidence>
<dbReference type="HOGENOM" id="CLU_007526_0_0_11"/>
<accession>R4YYI4</accession>
<evidence type="ECO:0000259" key="1">
    <source>
        <dbReference type="Pfam" id="PF01636"/>
    </source>
</evidence>
<dbReference type="InterPro" id="IPR041726">
    <property type="entry name" value="ACAD10_11_N"/>
</dbReference>
<dbReference type="InterPro" id="IPR011009">
    <property type="entry name" value="Kinase-like_dom_sf"/>
</dbReference>
<dbReference type="STRING" id="1229780.BN381_10252"/>